<reference evidence="2 3" key="1">
    <citation type="submission" date="2019-03" db="EMBL/GenBank/DDBJ databases">
        <authorList>
            <person name="Yang Y."/>
        </authorList>
    </citation>
    <scope>NUCLEOTIDE SEQUENCE [LARGE SCALE GENOMIC DNA]</scope>
    <source>
        <strain evidence="2 3">ASL-1</strain>
    </source>
</reference>
<evidence type="ECO:0000313" key="3">
    <source>
        <dbReference type="Proteomes" id="UP000297776"/>
    </source>
</evidence>
<accession>A0A4Y8LGW9</accession>
<dbReference type="RefSeq" id="WP_134382288.1">
    <property type="nucleotide sequence ID" value="NZ_SORX01000008.1"/>
</dbReference>
<dbReference type="EMBL" id="SORX01000008">
    <property type="protein sequence ID" value="TFD99772.1"/>
    <property type="molecule type" value="Genomic_DNA"/>
</dbReference>
<dbReference type="AlphaFoldDB" id="A0A4Y8LGW9"/>
<feature type="transmembrane region" description="Helical" evidence="1">
    <location>
        <begin position="12"/>
        <end position="32"/>
    </location>
</feature>
<dbReference type="Proteomes" id="UP000297776">
    <property type="component" value="Unassembled WGS sequence"/>
</dbReference>
<dbReference type="OrthoDB" id="9904231at2"/>
<keyword evidence="1" id="KW-1133">Transmembrane helix</keyword>
<keyword evidence="1" id="KW-0472">Membrane</keyword>
<keyword evidence="3" id="KW-1185">Reference proteome</keyword>
<keyword evidence="1" id="KW-0812">Transmembrane</keyword>
<sequence>MKKADRFRKGPRFWVVSFVLMFITLILFDIFSGREINWTQSIVIPLFILIGNSFFNWAWDSKTYKKDTG</sequence>
<comment type="caution">
    <text evidence="2">The sequence shown here is derived from an EMBL/GenBank/DDBJ whole genome shotgun (WGS) entry which is preliminary data.</text>
</comment>
<organism evidence="2 3">
    <name type="scientific">Jeotgalibacillus salarius</name>
    <dbReference type="NCBI Taxonomy" id="546023"/>
    <lineage>
        <taxon>Bacteria</taxon>
        <taxon>Bacillati</taxon>
        <taxon>Bacillota</taxon>
        <taxon>Bacilli</taxon>
        <taxon>Bacillales</taxon>
        <taxon>Caryophanaceae</taxon>
        <taxon>Jeotgalibacillus</taxon>
    </lineage>
</organism>
<evidence type="ECO:0000256" key="1">
    <source>
        <dbReference type="SAM" id="Phobius"/>
    </source>
</evidence>
<protein>
    <submittedName>
        <fullName evidence="2">Uncharacterized protein</fullName>
    </submittedName>
</protein>
<name>A0A4Y8LGW9_9BACL</name>
<proteinExistence type="predicted"/>
<feature type="transmembrane region" description="Helical" evidence="1">
    <location>
        <begin position="38"/>
        <end position="59"/>
    </location>
</feature>
<gene>
    <name evidence="2" type="ORF">E2626_13395</name>
</gene>
<evidence type="ECO:0000313" key="2">
    <source>
        <dbReference type="EMBL" id="TFD99772.1"/>
    </source>
</evidence>